<name>A0ABD3VEE8_SINWO</name>
<dbReference type="InterPro" id="IPR027911">
    <property type="entry name" value="DUF4604"/>
</dbReference>
<protein>
    <recommendedName>
        <fullName evidence="2">DUF4604 domain-containing protein</fullName>
    </recommendedName>
</protein>
<evidence type="ECO:0000313" key="4">
    <source>
        <dbReference type="Proteomes" id="UP001634394"/>
    </source>
</evidence>
<evidence type="ECO:0000313" key="3">
    <source>
        <dbReference type="EMBL" id="KAL3859964.1"/>
    </source>
</evidence>
<feature type="region of interest" description="Disordered" evidence="1">
    <location>
        <begin position="25"/>
        <end position="158"/>
    </location>
</feature>
<reference evidence="3 4" key="1">
    <citation type="submission" date="2024-11" db="EMBL/GenBank/DDBJ databases">
        <title>Chromosome-level genome assembly of the freshwater bivalve Anodonta woodiana.</title>
        <authorList>
            <person name="Chen X."/>
        </authorList>
    </citation>
    <scope>NUCLEOTIDE SEQUENCE [LARGE SCALE GENOMIC DNA]</scope>
    <source>
        <strain evidence="3">MN2024</strain>
        <tissue evidence="3">Gills</tissue>
    </source>
</reference>
<accession>A0ABD3VEE8</accession>
<keyword evidence="4" id="KW-1185">Reference proteome</keyword>
<dbReference type="PANTHER" id="PTHR31195:SF2">
    <property type="entry name" value="GEO02494P1"/>
    <property type="match status" value="1"/>
</dbReference>
<comment type="caution">
    <text evidence="3">The sequence shown here is derived from an EMBL/GenBank/DDBJ whole genome shotgun (WGS) entry which is preliminary data.</text>
</comment>
<feature type="compositionally biased region" description="Acidic residues" evidence="1">
    <location>
        <begin position="40"/>
        <end position="51"/>
    </location>
</feature>
<dbReference type="InterPro" id="IPR040219">
    <property type="entry name" value="KIAA1143-like"/>
</dbReference>
<feature type="compositionally biased region" description="Acidic residues" evidence="1">
    <location>
        <begin position="144"/>
        <end position="158"/>
    </location>
</feature>
<feature type="domain" description="DUF4604" evidence="2">
    <location>
        <begin position="4"/>
        <end position="147"/>
    </location>
</feature>
<evidence type="ECO:0000259" key="2">
    <source>
        <dbReference type="Pfam" id="PF15377"/>
    </source>
</evidence>
<dbReference type="EMBL" id="JBJQND010000012">
    <property type="protein sequence ID" value="KAL3859964.1"/>
    <property type="molecule type" value="Genomic_DNA"/>
</dbReference>
<dbReference type="Pfam" id="PF15377">
    <property type="entry name" value="DUF4604"/>
    <property type="match status" value="1"/>
</dbReference>
<dbReference type="Proteomes" id="UP001634394">
    <property type="component" value="Unassembled WGS sequence"/>
</dbReference>
<dbReference type="AlphaFoldDB" id="A0ABD3VEE8"/>
<evidence type="ECO:0000256" key="1">
    <source>
        <dbReference type="SAM" id="MobiDB-lite"/>
    </source>
</evidence>
<feature type="compositionally biased region" description="Basic and acidic residues" evidence="1">
    <location>
        <begin position="118"/>
        <end position="139"/>
    </location>
</feature>
<proteinExistence type="predicted"/>
<feature type="compositionally biased region" description="Basic and acidic residues" evidence="1">
    <location>
        <begin position="71"/>
        <end position="83"/>
    </location>
</feature>
<organism evidence="3 4">
    <name type="scientific">Sinanodonta woodiana</name>
    <name type="common">Chinese pond mussel</name>
    <name type="synonym">Anodonta woodiana</name>
    <dbReference type="NCBI Taxonomy" id="1069815"/>
    <lineage>
        <taxon>Eukaryota</taxon>
        <taxon>Metazoa</taxon>
        <taxon>Spiralia</taxon>
        <taxon>Lophotrochozoa</taxon>
        <taxon>Mollusca</taxon>
        <taxon>Bivalvia</taxon>
        <taxon>Autobranchia</taxon>
        <taxon>Heteroconchia</taxon>
        <taxon>Palaeoheterodonta</taxon>
        <taxon>Unionida</taxon>
        <taxon>Unionoidea</taxon>
        <taxon>Unionidae</taxon>
        <taxon>Unioninae</taxon>
        <taxon>Sinanodonta</taxon>
    </lineage>
</organism>
<dbReference type="PANTHER" id="PTHR31195">
    <property type="entry name" value="GEO02494P1"/>
    <property type="match status" value="1"/>
</dbReference>
<sequence>MSKRNVTFTQDEPAFIKKFKEKVGYKEGPTTDTKRQELQFDSDDDCEEQDDEKPVVVTLKKGDLTAEEAEAIQKKIDSQKKDTEDSDEPPADGKIIFHKPVKRSSDHESDMHATTIKKQKEEKKNTLETSETKKVKDSKLLSFNEDDDDEDNTDDDET</sequence>
<gene>
    <name evidence="3" type="ORF">ACJMK2_010142</name>
</gene>